<evidence type="ECO:0000313" key="2">
    <source>
        <dbReference type="Proteomes" id="UP001165960"/>
    </source>
</evidence>
<protein>
    <submittedName>
        <fullName evidence="1">Uncharacterized protein</fullName>
    </submittedName>
</protein>
<keyword evidence="2" id="KW-1185">Reference proteome</keyword>
<evidence type="ECO:0000313" key="1">
    <source>
        <dbReference type="EMBL" id="KAJ9059348.1"/>
    </source>
</evidence>
<name>A0ACC2SAL7_9FUNG</name>
<organism evidence="1 2">
    <name type="scientific">Entomophthora muscae</name>
    <dbReference type="NCBI Taxonomy" id="34485"/>
    <lineage>
        <taxon>Eukaryota</taxon>
        <taxon>Fungi</taxon>
        <taxon>Fungi incertae sedis</taxon>
        <taxon>Zoopagomycota</taxon>
        <taxon>Entomophthoromycotina</taxon>
        <taxon>Entomophthoromycetes</taxon>
        <taxon>Entomophthorales</taxon>
        <taxon>Entomophthoraceae</taxon>
        <taxon>Entomophthora</taxon>
    </lineage>
</organism>
<accession>A0ACC2SAL7</accession>
<reference evidence="1" key="1">
    <citation type="submission" date="2022-04" db="EMBL/GenBank/DDBJ databases">
        <title>Genome of the entomopathogenic fungus Entomophthora muscae.</title>
        <authorList>
            <person name="Elya C."/>
            <person name="Lovett B.R."/>
            <person name="Lee E."/>
            <person name="Macias A.M."/>
            <person name="Hajek A.E."/>
            <person name="De Bivort B.L."/>
            <person name="Kasson M.T."/>
            <person name="De Fine Licht H.H."/>
            <person name="Stajich J.E."/>
        </authorList>
    </citation>
    <scope>NUCLEOTIDE SEQUENCE</scope>
    <source>
        <strain evidence="1">Berkeley</strain>
    </source>
</reference>
<dbReference type="Proteomes" id="UP001165960">
    <property type="component" value="Unassembled WGS sequence"/>
</dbReference>
<dbReference type="EMBL" id="QTSX02005687">
    <property type="protein sequence ID" value="KAJ9059348.1"/>
    <property type="molecule type" value="Genomic_DNA"/>
</dbReference>
<proteinExistence type="predicted"/>
<gene>
    <name evidence="1" type="ORF">DSO57_1003173</name>
</gene>
<sequence length="123" mass="13979">MVLNCQDKAPAPRNSPALGEPAIRYDPILLLIEAARHLEEYSRYIARPAVPYPAHDGGFFCPQCGVVFRRKQDLKRHAIRHSGLRAFSCTRCDRSFARKDALVRHVAKACRHQYPPDLSPRSN</sequence>
<comment type="caution">
    <text evidence="1">The sequence shown here is derived from an EMBL/GenBank/DDBJ whole genome shotgun (WGS) entry which is preliminary data.</text>
</comment>